<keyword evidence="8" id="KW-1185">Reference proteome</keyword>
<evidence type="ECO:0000256" key="3">
    <source>
        <dbReference type="ARBA" id="ARBA00022840"/>
    </source>
</evidence>
<proteinExistence type="inferred from homology"/>
<evidence type="ECO:0000256" key="6">
    <source>
        <dbReference type="HAMAP-Rule" id="MF_02040"/>
    </source>
</evidence>
<dbReference type="CDD" id="cd02037">
    <property type="entry name" value="Mrp_NBP35"/>
    <property type="match status" value="1"/>
</dbReference>
<dbReference type="InterPro" id="IPR044304">
    <property type="entry name" value="NUBPL-like"/>
</dbReference>
<dbReference type="EMBL" id="JAYKOT010000003">
    <property type="protein sequence ID" value="MEB3430197.1"/>
    <property type="molecule type" value="Genomic_DNA"/>
</dbReference>
<dbReference type="HAMAP" id="MF_02040">
    <property type="entry name" value="Mrp_NBP35"/>
    <property type="match status" value="1"/>
</dbReference>
<keyword evidence="5 6" id="KW-0411">Iron-sulfur</keyword>
<name>A0AAW9N1P6_9FIRM</name>
<comment type="function">
    <text evidence="6">Binds and transfers iron-sulfur (Fe-S) clusters to target apoproteins. Can hydrolyze ATP.</text>
</comment>
<keyword evidence="4 6" id="KW-0408">Iron</keyword>
<dbReference type="GO" id="GO:0005524">
    <property type="term" value="F:ATP binding"/>
    <property type="evidence" value="ECO:0007669"/>
    <property type="project" value="UniProtKB-UniRule"/>
</dbReference>
<dbReference type="GO" id="GO:0016887">
    <property type="term" value="F:ATP hydrolysis activity"/>
    <property type="evidence" value="ECO:0007669"/>
    <property type="project" value="UniProtKB-UniRule"/>
</dbReference>
<evidence type="ECO:0000256" key="4">
    <source>
        <dbReference type="ARBA" id="ARBA00023004"/>
    </source>
</evidence>
<dbReference type="GO" id="GO:0016226">
    <property type="term" value="P:iron-sulfur cluster assembly"/>
    <property type="evidence" value="ECO:0007669"/>
    <property type="project" value="InterPro"/>
</dbReference>
<accession>A0AAW9N1P6</accession>
<dbReference type="Proteomes" id="UP001357733">
    <property type="component" value="Unassembled WGS sequence"/>
</dbReference>
<sequence>METNAQISKSHNPVLNKLRLNDKSRVKKVIGVLSGKGGVGKSFVSSSLAVHAAKLGKRVAILDADITGASIPKSFGIHENALQSDGLILPAITKSGIQIMSVGLLLENETDPVIWRGPVISGVMSQFYTDVYWNDVDIMFVDMPPGTGDVTLTAFQSFPLDGIIIVSSPGDLVSLIVEKQVNMAKKMNMKILGLIENMSYFITPDTRKKYEIFGKSRLNEFSEKLQISALGSLPIDPKAKELVDAGRIEDYYNIDIEKIVKKII</sequence>
<dbReference type="Gene3D" id="3.40.50.300">
    <property type="entry name" value="P-loop containing nucleotide triphosphate hydrolases"/>
    <property type="match status" value="1"/>
</dbReference>
<keyword evidence="6" id="KW-0378">Hydrolase</keyword>
<evidence type="ECO:0000313" key="8">
    <source>
        <dbReference type="Proteomes" id="UP001357733"/>
    </source>
</evidence>
<feature type="binding site" evidence="6">
    <location>
        <begin position="35"/>
        <end position="42"/>
    </location>
    <ligand>
        <name>ATP</name>
        <dbReference type="ChEBI" id="CHEBI:30616"/>
    </ligand>
</feature>
<evidence type="ECO:0000256" key="5">
    <source>
        <dbReference type="ARBA" id="ARBA00023014"/>
    </source>
</evidence>
<dbReference type="GO" id="GO:0046872">
    <property type="term" value="F:metal ion binding"/>
    <property type="evidence" value="ECO:0007669"/>
    <property type="project" value="UniProtKB-KW"/>
</dbReference>
<dbReference type="GO" id="GO:0051539">
    <property type="term" value="F:4 iron, 4 sulfur cluster binding"/>
    <property type="evidence" value="ECO:0007669"/>
    <property type="project" value="TreeGrafter"/>
</dbReference>
<comment type="caution">
    <text evidence="7">The sequence shown here is derived from an EMBL/GenBank/DDBJ whole genome shotgun (WGS) entry which is preliminary data.</text>
</comment>
<dbReference type="FunFam" id="3.40.50.300:FF:001119">
    <property type="entry name" value="Iron-sulfur cluster carrier protein"/>
    <property type="match status" value="1"/>
</dbReference>
<protein>
    <recommendedName>
        <fullName evidence="6">Iron-sulfur cluster carrier protein</fullName>
    </recommendedName>
</protein>
<dbReference type="PANTHER" id="PTHR42961">
    <property type="entry name" value="IRON-SULFUR PROTEIN NUBPL"/>
    <property type="match status" value="1"/>
</dbReference>
<gene>
    <name evidence="7" type="ORF">VLK81_09395</name>
</gene>
<comment type="subunit">
    <text evidence="6">Homodimer.</text>
</comment>
<dbReference type="AlphaFoldDB" id="A0AAW9N1P6"/>
<dbReference type="PANTHER" id="PTHR42961:SF2">
    <property type="entry name" value="IRON-SULFUR PROTEIN NUBPL"/>
    <property type="match status" value="1"/>
</dbReference>
<dbReference type="InterPro" id="IPR027417">
    <property type="entry name" value="P-loop_NTPase"/>
</dbReference>
<organism evidence="7 8">
    <name type="scientific">Citroniella saccharovorans</name>
    <dbReference type="NCBI Taxonomy" id="2053367"/>
    <lineage>
        <taxon>Bacteria</taxon>
        <taxon>Bacillati</taxon>
        <taxon>Bacillota</taxon>
        <taxon>Tissierellia</taxon>
        <taxon>Tissierellales</taxon>
        <taxon>Peptoniphilaceae</taxon>
        <taxon>Citroniella</taxon>
    </lineage>
</organism>
<dbReference type="RefSeq" id="WP_324620387.1">
    <property type="nucleotide sequence ID" value="NZ_JAYKOT010000003.1"/>
</dbReference>
<evidence type="ECO:0000256" key="2">
    <source>
        <dbReference type="ARBA" id="ARBA00022741"/>
    </source>
</evidence>
<dbReference type="InterPro" id="IPR019591">
    <property type="entry name" value="Mrp/NBP35_ATP-bd"/>
</dbReference>
<keyword evidence="2 6" id="KW-0547">Nucleotide-binding</keyword>
<dbReference type="SUPFAM" id="SSF52540">
    <property type="entry name" value="P-loop containing nucleoside triphosphate hydrolases"/>
    <property type="match status" value="1"/>
</dbReference>
<keyword evidence="1 6" id="KW-0479">Metal-binding</keyword>
<dbReference type="Pfam" id="PF10609">
    <property type="entry name" value="ParA"/>
    <property type="match status" value="1"/>
</dbReference>
<reference evidence="7 8" key="1">
    <citation type="submission" date="2024-01" db="EMBL/GenBank/DDBJ databases">
        <title>Complete genome sequence of Citroniella saccharovorans strain M6.X9, isolated from human fecal sample.</title>
        <authorList>
            <person name="Cheng G."/>
            <person name="Westerholm M."/>
            <person name="Schnurer A."/>
        </authorList>
    </citation>
    <scope>NUCLEOTIDE SEQUENCE [LARGE SCALE GENOMIC DNA]</scope>
    <source>
        <strain evidence="7 8">DSM 29873</strain>
    </source>
</reference>
<dbReference type="InterPro" id="IPR033756">
    <property type="entry name" value="YlxH/NBP35"/>
</dbReference>
<evidence type="ECO:0000313" key="7">
    <source>
        <dbReference type="EMBL" id="MEB3430197.1"/>
    </source>
</evidence>
<comment type="similarity">
    <text evidence="6">Belongs to the Mrp/NBP35 ATP-binding proteins family.</text>
</comment>
<keyword evidence="3 6" id="KW-0067">ATP-binding</keyword>
<evidence type="ECO:0000256" key="1">
    <source>
        <dbReference type="ARBA" id="ARBA00022723"/>
    </source>
</evidence>
<dbReference type="GO" id="GO:0140663">
    <property type="term" value="F:ATP-dependent FeS chaperone activity"/>
    <property type="evidence" value="ECO:0007669"/>
    <property type="project" value="InterPro"/>
</dbReference>